<evidence type="ECO:0000313" key="2">
    <source>
        <dbReference type="EMBL" id="MBC3758566.1"/>
    </source>
</evidence>
<keyword evidence="1" id="KW-0812">Transmembrane</keyword>
<feature type="transmembrane region" description="Helical" evidence="1">
    <location>
        <begin position="65"/>
        <end position="85"/>
    </location>
</feature>
<organism evidence="2 3">
    <name type="scientific">Hyunsoonleella aquatilis</name>
    <dbReference type="NCBI Taxonomy" id="2762758"/>
    <lineage>
        <taxon>Bacteria</taxon>
        <taxon>Pseudomonadati</taxon>
        <taxon>Bacteroidota</taxon>
        <taxon>Flavobacteriia</taxon>
        <taxon>Flavobacteriales</taxon>
        <taxon>Flavobacteriaceae</taxon>
    </lineage>
</organism>
<protein>
    <submittedName>
        <fullName evidence="2">Uncharacterized protein</fullName>
    </submittedName>
</protein>
<keyword evidence="3" id="KW-1185">Reference proteome</keyword>
<dbReference type="Proteomes" id="UP000656244">
    <property type="component" value="Unassembled WGS sequence"/>
</dbReference>
<dbReference type="AlphaFoldDB" id="A0A923H7Z1"/>
<proteinExistence type="predicted"/>
<accession>A0A923H7Z1</accession>
<gene>
    <name evidence="2" type="ORF">H7U19_09140</name>
</gene>
<feature type="transmembrane region" description="Helical" evidence="1">
    <location>
        <begin position="40"/>
        <end position="59"/>
    </location>
</feature>
<reference evidence="2" key="1">
    <citation type="submission" date="2020-08" db="EMBL/GenBank/DDBJ databases">
        <title>Hyunsoonleella sp. strain SJ7 genome sequencing and assembly.</title>
        <authorList>
            <person name="Kim I."/>
        </authorList>
    </citation>
    <scope>NUCLEOTIDE SEQUENCE</scope>
    <source>
        <strain evidence="2">SJ7</strain>
    </source>
</reference>
<name>A0A923H7Z1_9FLAO</name>
<comment type="caution">
    <text evidence="2">The sequence shown here is derived from an EMBL/GenBank/DDBJ whole genome shotgun (WGS) entry which is preliminary data.</text>
</comment>
<sequence>MEGITAIIINLLPAFFTFLVAIEKVVHYYTNPWANENPPILNIILIALCLACIIIGALISSFIVISINVLGILVNAYFLYTHFSLKSD</sequence>
<keyword evidence="1" id="KW-1133">Transmembrane helix</keyword>
<dbReference type="RefSeq" id="WP_186561630.1">
    <property type="nucleotide sequence ID" value="NZ_JACNMF010000003.1"/>
</dbReference>
<evidence type="ECO:0000256" key="1">
    <source>
        <dbReference type="SAM" id="Phobius"/>
    </source>
</evidence>
<evidence type="ECO:0000313" key="3">
    <source>
        <dbReference type="Proteomes" id="UP000656244"/>
    </source>
</evidence>
<keyword evidence="1" id="KW-0472">Membrane</keyword>
<feature type="transmembrane region" description="Helical" evidence="1">
    <location>
        <begin position="6"/>
        <end position="28"/>
    </location>
</feature>
<dbReference type="EMBL" id="JACNMF010000003">
    <property type="protein sequence ID" value="MBC3758566.1"/>
    <property type="molecule type" value="Genomic_DNA"/>
</dbReference>